<protein>
    <submittedName>
        <fullName evidence="2">Uncharacterized protein</fullName>
    </submittedName>
</protein>
<name>A0A4R4THU4_9ACTN</name>
<dbReference type="RefSeq" id="WP_132817155.1">
    <property type="nucleotide sequence ID" value="NZ_SMKI01000057.1"/>
</dbReference>
<proteinExistence type="predicted"/>
<evidence type="ECO:0000313" key="2">
    <source>
        <dbReference type="EMBL" id="TDC77261.1"/>
    </source>
</evidence>
<feature type="transmembrane region" description="Helical" evidence="1">
    <location>
        <begin position="34"/>
        <end position="55"/>
    </location>
</feature>
<dbReference type="EMBL" id="SMKI01000057">
    <property type="protein sequence ID" value="TDC77261.1"/>
    <property type="molecule type" value="Genomic_DNA"/>
</dbReference>
<reference evidence="2 3" key="1">
    <citation type="submission" date="2019-03" db="EMBL/GenBank/DDBJ databases">
        <title>Draft genome sequences of novel Actinobacteria.</title>
        <authorList>
            <person name="Sahin N."/>
            <person name="Ay H."/>
            <person name="Saygin H."/>
        </authorList>
    </citation>
    <scope>NUCLEOTIDE SEQUENCE [LARGE SCALE GENOMIC DNA]</scope>
    <source>
        <strain evidence="2 3">DSM 41900</strain>
    </source>
</reference>
<keyword evidence="1" id="KW-1133">Transmembrane helix</keyword>
<organism evidence="2 3">
    <name type="scientific">Streptomyces hainanensis</name>
    <dbReference type="NCBI Taxonomy" id="402648"/>
    <lineage>
        <taxon>Bacteria</taxon>
        <taxon>Bacillati</taxon>
        <taxon>Actinomycetota</taxon>
        <taxon>Actinomycetes</taxon>
        <taxon>Kitasatosporales</taxon>
        <taxon>Streptomycetaceae</taxon>
        <taxon>Streptomyces</taxon>
    </lineage>
</organism>
<accession>A0A4R4THU4</accession>
<comment type="caution">
    <text evidence="2">The sequence shown here is derived from an EMBL/GenBank/DDBJ whole genome shotgun (WGS) entry which is preliminary data.</text>
</comment>
<gene>
    <name evidence="2" type="ORF">E1283_07715</name>
</gene>
<dbReference type="AlphaFoldDB" id="A0A4R4THU4"/>
<evidence type="ECO:0000256" key="1">
    <source>
        <dbReference type="SAM" id="Phobius"/>
    </source>
</evidence>
<evidence type="ECO:0000313" key="3">
    <source>
        <dbReference type="Proteomes" id="UP000295345"/>
    </source>
</evidence>
<sequence length="141" mass="14564">MNNHTHPGPEFPLLYWADSRSDPPQTGRFRFRRALGLAAFFTLSLSPFLAPALLFSQSIPAAGIGVAHPTSIIVRTATAFFITGRAAITWPSAIAASGTRAVLVKGTCAVAVAQRPSVVLAGVVSVTVVAPAVLAADAVQG</sequence>
<keyword evidence="1" id="KW-0812">Transmembrane</keyword>
<keyword evidence="1" id="KW-0472">Membrane</keyword>
<dbReference type="Proteomes" id="UP000295345">
    <property type="component" value="Unassembled WGS sequence"/>
</dbReference>
<keyword evidence="3" id="KW-1185">Reference proteome</keyword>